<evidence type="ECO:0000256" key="4">
    <source>
        <dbReference type="ARBA" id="ARBA00003889"/>
    </source>
</evidence>
<evidence type="ECO:0000256" key="16">
    <source>
        <dbReference type="ARBA" id="ARBA00029570"/>
    </source>
</evidence>
<dbReference type="Gene3D" id="3.40.50.300">
    <property type="entry name" value="P-loop containing nucleotide triphosphate hydrolases"/>
    <property type="match status" value="1"/>
</dbReference>
<keyword evidence="15 19" id="KW-0342">GTP-binding</keyword>
<comment type="catalytic activity">
    <reaction evidence="1">
        <text>adenosylcob(III)inamide + ATP = adenosylcob(III)inamide phosphate + ADP + H(+)</text>
        <dbReference type="Rhea" id="RHEA:15769"/>
        <dbReference type="ChEBI" id="CHEBI:2480"/>
        <dbReference type="ChEBI" id="CHEBI:15378"/>
        <dbReference type="ChEBI" id="CHEBI:30616"/>
        <dbReference type="ChEBI" id="CHEBI:58502"/>
        <dbReference type="ChEBI" id="CHEBI:456216"/>
        <dbReference type="EC" id="2.7.1.156"/>
    </reaction>
</comment>
<name>A0A7C3QV92_9BACT</name>
<dbReference type="EC" id="2.7.1.156" evidence="8"/>
<comment type="similarity">
    <text evidence="7">Belongs to the CobU/CobP family.</text>
</comment>
<evidence type="ECO:0000256" key="18">
    <source>
        <dbReference type="PIRSR" id="PIRSR006135-1"/>
    </source>
</evidence>
<comment type="pathway">
    <text evidence="6">Cofactor biosynthesis; adenosylcobalamin biosynthesis; adenosylcobalamin from cob(II)yrinate a,c-diamide: step 5/7.</text>
</comment>
<gene>
    <name evidence="20" type="ORF">ENX03_02220</name>
</gene>
<accession>A0A7C3QV92</accession>
<evidence type="ECO:0000256" key="3">
    <source>
        <dbReference type="ARBA" id="ARBA00001522"/>
    </source>
</evidence>
<organism evidence="20">
    <name type="scientific">Leptospirillum ferriphilum</name>
    <dbReference type="NCBI Taxonomy" id="178606"/>
    <lineage>
        <taxon>Bacteria</taxon>
        <taxon>Pseudomonadati</taxon>
        <taxon>Nitrospirota</taxon>
        <taxon>Nitrospiria</taxon>
        <taxon>Nitrospirales</taxon>
        <taxon>Nitrospiraceae</taxon>
        <taxon>Leptospirillum</taxon>
    </lineage>
</organism>
<keyword evidence="20" id="KW-0548">Nucleotidyltransferase</keyword>
<dbReference type="GO" id="GO:0009236">
    <property type="term" value="P:cobalamin biosynthetic process"/>
    <property type="evidence" value="ECO:0007669"/>
    <property type="project" value="UniProtKB-UniPathway"/>
</dbReference>
<dbReference type="GO" id="GO:0043752">
    <property type="term" value="F:adenosylcobinamide kinase activity"/>
    <property type="evidence" value="ECO:0007669"/>
    <property type="project" value="UniProtKB-EC"/>
</dbReference>
<comment type="caution">
    <text evidence="20">The sequence shown here is derived from an EMBL/GenBank/DDBJ whole genome shotgun (WGS) entry which is preliminary data.</text>
</comment>
<sequence>MSGSQTGRWIQEKGRSFWGASAGKPADVSLVLVTGGIRSGKSRFAEDFALSKGDPPWVYLPTAWPSDAEMVQRIERHRQQRDARFSVLPLPESPLPGGFLDILRSIPDDATLLLDGFGLLLGQLFEGKNVPDLPALVEKAHPLVDALTKRTGLTVVVTDEAGSGGIPLTPSGRIFADMLGEVNQKLALGARFVYLIVAGYPLPIKT</sequence>
<dbReference type="PIRSF" id="PIRSF006135">
    <property type="entry name" value="CobU"/>
    <property type="match status" value="1"/>
</dbReference>
<feature type="active site" description="GMP-histidine intermediate" evidence="18">
    <location>
        <position position="77"/>
    </location>
</feature>
<dbReference type="GO" id="GO:0005525">
    <property type="term" value="F:GTP binding"/>
    <property type="evidence" value="ECO:0007669"/>
    <property type="project" value="UniProtKB-KW"/>
</dbReference>
<dbReference type="GO" id="GO:0005524">
    <property type="term" value="F:ATP binding"/>
    <property type="evidence" value="ECO:0007669"/>
    <property type="project" value="UniProtKB-KW"/>
</dbReference>
<dbReference type="EMBL" id="DTMM01000040">
    <property type="protein sequence ID" value="HFT92756.1"/>
    <property type="molecule type" value="Genomic_DNA"/>
</dbReference>
<proteinExistence type="inferred from homology"/>
<keyword evidence="10" id="KW-0169">Cobalamin biosynthesis</keyword>
<comment type="catalytic activity">
    <reaction evidence="3">
        <text>adenosylcob(III)inamide + GTP = adenosylcob(III)inamide phosphate + GDP + H(+)</text>
        <dbReference type="Rhea" id="RHEA:15765"/>
        <dbReference type="ChEBI" id="CHEBI:2480"/>
        <dbReference type="ChEBI" id="CHEBI:15378"/>
        <dbReference type="ChEBI" id="CHEBI:37565"/>
        <dbReference type="ChEBI" id="CHEBI:58189"/>
        <dbReference type="ChEBI" id="CHEBI:58502"/>
        <dbReference type="EC" id="2.7.1.156"/>
    </reaction>
</comment>
<comment type="catalytic activity">
    <reaction evidence="2">
        <text>adenosylcob(III)inamide phosphate + GTP + H(+) = adenosylcob(III)inamide-GDP + diphosphate</text>
        <dbReference type="Rhea" id="RHEA:22712"/>
        <dbReference type="ChEBI" id="CHEBI:15378"/>
        <dbReference type="ChEBI" id="CHEBI:33019"/>
        <dbReference type="ChEBI" id="CHEBI:37565"/>
        <dbReference type="ChEBI" id="CHEBI:58502"/>
        <dbReference type="ChEBI" id="CHEBI:60487"/>
        <dbReference type="EC" id="2.7.7.62"/>
    </reaction>
</comment>
<evidence type="ECO:0000256" key="13">
    <source>
        <dbReference type="ARBA" id="ARBA00022777"/>
    </source>
</evidence>
<reference evidence="20" key="1">
    <citation type="journal article" date="2020" name="mSystems">
        <title>Genome- and Community-Level Interaction Insights into Carbon Utilization and Element Cycling Functions of Hydrothermarchaeota in Hydrothermal Sediment.</title>
        <authorList>
            <person name="Zhou Z."/>
            <person name="Liu Y."/>
            <person name="Xu W."/>
            <person name="Pan J."/>
            <person name="Luo Z.H."/>
            <person name="Li M."/>
        </authorList>
    </citation>
    <scope>NUCLEOTIDE SEQUENCE [LARGE SCALE GENOMIC DNA]</scope>
    <source>
        <strain evidence="20">SpSt-902</strain>
    </source>
</reference>
<evidence type="ECO:0000256" key="19">
    <source>
        <dbReference type="PIRSR" id="PIRSR006135-2"/>
    </source>
</evidence>
<keyword evidence="14" id="KW-0067">ATP-binding</keyword>
<keyword evidence="12 19" id="KW-0547">Nucleotide-binding</keyword>
<evidence type="ECO:0000256" key="15">
    <source>
        <dbReference type="ARBA" id="ARBA00023134"/>
    </source>
</evidence>
<keyword evidence="13 20" id="KW-0418">Kinase</keyword>
<evidence type="ECO:0000256" key="2">
    <source>
        <dbReference type="ARBA" id="ARBA00000711"/>
    </source>
</evidence>
<feature type="binding site" evidence="19">
    <location>
        <begin position="35"/>
        <end position="42"/>
    </location>
    <ligand>
        <name>GTP</name>
        <dbReference type="ChEBI" id="CHEBI:37565"/>
    </ligand>
</feature>
<dbReference type="PANTHER" id="PTHR34848">
    <property type="match status" value="1"/>
</dbReference>
<feature type="binding site" evidence="19">
    <location>
        <begin position="78"/>
        <end position="81"/>
    </location>
    <ligand>
        <name>GTP</name>
        <dbReference type="ChEBI" id="CHEBI:37565"/>
    </ligand>
</feature>
<evidence type="ECO:0000256" key="7">
    <source>
        <dbReference type="ARBA" id="ARBA00007490"/>
    </source>
</evidence>
<evidence type="ECO:0000256" key="14">
    <source>
        <dbReference type="ARBA" id="ARBA00022840"/>
    </source>
</evidence>
<evidence type="ECO:0000256" key="8">
    <source>
        <dbReference type="ARBA" id="ARBA00012016"/>
    </source>
</evidence>
<evidence type="ECO:0000256" key="1">
    <source>
        <dbReference type="ARBA" id="ARBA00000312"/>
    </source>
</evidence>
<evidence type="ECO:0000313" key="20">
    <source>
        <dbReference type="EMBL" id="HFT92756.1"/>
    </source>
</evidence>
<evidence type="ECO:0000256" key="5">
    <source>
        <dbReference type="ARBA" id="ARBA00004692"/>
    </source>
</evidence>
<evidence type="ECO:0000256" key="11">
    <source>
        <dbReference type="ARBA" id="ARBA00022679"/>
    </source>
</evidence>
<evidence type="ECO:0000256" key="12">
    <source>
        <dbReference type="ARBA" id="ARBA00022741"/>
    </source>
</evidence>
<dbReference type="PANTHER" id="PTHR34848:SF1">
    <property type="entry name" value="BIFUNCTIONAL ADENOSYLCOBALAMIN BIOSYNTHESIS PROTEIN COBU"/>
    <property type="match status" value="1"/>
</dbReference>
<evidence type="ECO:0000256" key="10">
    <source>
        <dbReference type="ARBA" id="ARBA00022573"/>
    </source>
</evidence>
<comment type="function">
    <text evidence="4">Catalyzes ATP-dependent phosphorylation of adenosylcobinamide and addition of GMP to adenosylcobinamide phosphate.</text>
</comment>
<dbReference type="UniPathway" id="UPA00148">
    <property type="reaction ID" value="UER00236"/>
</dbReference>
<keyword evidence="11 20" id="KW-0808">Transferase</keyword>
<comment type="pathway">
    <text evidence="5">Cofactor biosynthesis; adenosylcobalamin biosynthesis; adenosylcobalamin from cob(II)yrinate a,c-diamide: step 6/7.</text>
</comment>
<dbReference type="EC" id="2.7.7.62" evidence="9"/>
<evidence type="ECO:0000256" key="9">
    <source>
        <dbReference type="ARBA" id="ARBA00012523"/>
    </source>
</evidence>
<dbReference type="AlphaFoldDB" id="A0A7C3QV92"/>
<evidence type="ECO:0000256" key="6">
    <source>
        <dbReference type="ARBA" id="ARBA00005159"/>
    </source>
</evidence>
<dbReference type="GO" id="GO:0008820">
    <property type="term" value="F:cobinamide phosphate guanylyltransferase activity"/>
    <property type="evidence" value="ECO:0007669"/>
    <property type="project" value="UniProtKB-EC"/>
</dbReference>
<dbReference type="InterPro" id="IPR003203">
    <property type="entry name" value="CobU/CobP"/>
</dbReference>
<dbReference type="Pfam" id="PF02283">
    <property type="entry name" value="CobU"/>
    <property type="match status" value="1"/>
</dbReference>
<feature type="binding site" evidence="19">
    <location>
        <position position="115"/>
    </location>
    <ligand>
        <name>GTP</name>
        <dbReference type="ChEBI" id="CHEBI:37565"/>
    </ligand>
</feature>
<dbReference type="InterPro" id="IPR027417">
    <property type="entry name" value="P-loop_NTPase"/>
</dbReference>
<dbReference type="SUPFAM" id="SSF52540">
    <property type="entry name" value="P-loop containing nucleoside triphosphate hydrolases"/>
    <property type="match status" value="1"/>
</dbReference>
<protein>
    <recommendedName>
        <fullName evidence="16">Adenosylcobinamide kinase</fullName>
        <ecNumber evidence="8">2.7.1.156</ecNumber>
        <ecNumber evidence="9">2.7.7.62</ecNumber>
    </recommendedName>
    <alternativeName>
        <fullName evidence="17">Adenosylcobinamide-phosphate guanylyltransferase</fullName>
    </alternativeName>
</protein>
<evidence type="ECO:0000256" key="17">
    <source>
        <dbReference type="ARBA" id="ARBA00030571"/>
    </source>
</evidence>